<dbReference type="GO" id="GO:0004812">
    <property type="term" value="F:aminoacyl-tRNA ligase activity"/>
    <property type="evidence" value="ECO:0007669"/>
    <property type="project" value="UniProtKB-KW"/>
</dbReference>
<name>A0A090MWV8_STRRB</name>
<organism evidence="2">
    <name type="scientific">Strongyloides ratti</name>
    <name type="common">Parasitic roundworm</name>
    <dbReference type="NCBI Taxonomy" id="34506"/>
    <lineage>
        <taxon>Eukaryota</taxon>
        <taxon>Metazoa</taxon>
        <taxon>Ecdysozoa</taxon>
        <taxon>Nematoda</taxon>
        <taxon>Chromadorea</taxon>
        <taxon>Rhabditida</taxon>
        <taxon>Tylenchina</taxon>
        <taxon>Panagrolaimomorpha</taxon>
        <taxon>Strongyloidoidea</taxon>
        <taxon>Strongyloididae</taxon>
        <taxon>Strongyloides</taxon>
    </lineage>
</organism>
<dbReference type="Proteomes" id="UP000035682">
    <property type="component" value="Unplaced"/>
</dbReference>
<reference evidence="4" key="2">
    <citation type="submission" date="2020-12" db="UniProtKB">
        <authorList>
            <consortium name="WormBaseParasite"/>
        </authorList>
    </citation>
    <scope>IDENTIFICATION</scope>
</reference>
<keyword evidence="3" id="KW-1185">Reference proteome</keyword>
<evidence type="ECO:0000313" key="4">
    <source>
        <dbReference type="WBParaSite" id="SRAE_1000261300.1"/>
    </source>
</evidence>
<keyword evidence="2" id="KW-0436">Ligase</keyword>
<reference evidence="2 3" key="1">
    <citation type="submission" date="2014-09" db="EMBL/GenBank/DDBJ databases">
        <authorList>
            <person name="Martin A.A."/>
        </authorList>
    </citation>
    <scope>NUCLEOTIDE SEQUENCE</scope>
    <source>
        <strain evidence="3">ED321</strain>
        <strain evidence="2">ED321 Heterogonic</strain>
    </source>
</reference>
<dbReference type="STRING" id="34506.A0A090MWV8"/>
<dbReference type="Gene3D" id="2.40.50.140">
    <property type="entry name" value="Nucleic acid-binding proteins"/>
    <property type="match status" value="1"/>
</dbReference>
<protein>
    <submittedName>
        <fullName evidence="2">OB-fold nucleic acid binding domain, AA-tRNA synthetase-type and Nucleic acid-binding, OB-fold domain-containing protein</fullName>
    </submittedName>
</protein>
<dbReference type="InterPro" id="IPR012340">
    <property type="entry name" value="NA-bd_OB-fold"/>
</dbReference>
<evidence type="ECO:0000313" key="2">
    <source>
        <dbReference type="EMBL" id="CEF64359.1"/>
    </source>
</evidence>
<feature type="compositionally biased region" description="Polar residues" evidence="1">
    <location>
        <begin position="10"/>
        <end position="22"/>
    </location>
</feature>
<proteinExistence type="predicted"/>
<accession>A0A090MWV8</accession>
<evidence type="ECO:0000313" key="3">
    <source>
        <dbReference type="Proteomes" id="UP000035682"/>
    </source>
</evidence>
<dbReference type="GeneID" id="36376724"/>
<dbReference type="CTD" id="36376724"/>
<dbReference type="RefSeq" id="XP_024503560.1">
    <property type="nucleotide sequence ID" value="XM_024649711.1"/>
</dbReference>
<dbReference type="SUPFAM" id="SSF50249">
    <property type="entry name" value="Nucleic acid-binding proteins"/>
    <property type="match status" value="1"/>
</dbReference>
<sequence length="263" mass="29172">MNATFGGDDWNTTMDTSTLGDTQDTRIKNFDPSQQPLSVEIKDLCAIPDGRDKITYGTYNFSKISFCGKVINVENEDGSLIYVVADMDDSSQTIKCYSYNTNNSYNQKYVEGSIIGLCGKLHYRNSQLDVITLSVYEISDLTEIDVFKLWARLAKFEFERGFLNMMYSGLFEFDNVKGYGLPIRGDKKKMAVGAAASVSGESVQALGQLIIRHLKESGRDKFNVVDMALALNVSAERVYRAVEALEAEGNVFMDGEGSYGLGC</sequence>
<evidence type="ECO:0000256" key="1">
    <source>
        <dbReference type="SAM" id="MobiDB-lite"/>
    </source>
</evidence>
<dbReference type="WormBase" id="SRAE_1000261300">
    <property type="protein sequence ID" value="SRP04129"/>
    <property type="gene ID" value="WBGene00259229"/>
</dbReference>
<feature type="region of interest" description="Disordered" evidence="1">
    <location>
        <begin position="1"/>
        <end position="25"/>
    </location>
</feature>
<dbReference type="WBParaSite" id="SRAE_1000261300.1">
    <property type="protein sequence ID" value="SRAE_1000261300.1"/>
    <property type="gene ID" value="WBGene00259229"/>
</dbReference>
<evidence type="ECO:0000313" key="5">
    <source>
        <dbReference type="WormBase" id="SRAE_1000261300"/>
    </source>
</evidence>
<gene>
    <name evidence="2 4 5" type="ORF">SRAE_1000261300</name>
</gene>
<dbReference type="AlphaFoldDB" id="A0A090MWV8"/>
<dbReference type="EMBL" id="LN609528">
    <property type="protein sequence ID" value="CEF64359.1"/>
    <property type="molecule type" value="Genomic_DNA"/>
</dbReference>
<keyword evidence="2" id="KW-0030">Aminoacyl-tRNA synthetase</keyword>